<feature type="transmembrane region" description="Helical" evidence="6">
    <location>
        <begin position="185"/>
        <end position="204"/>
    </location>
</feature>
<dbReference type="GO" id="GO:0005886">
    <property type="term" value="C:plasma membrane"/>
    <property type="evidence" value="ECO:0007669"/>
    <property type="project" value="UniProtKB-SubCell"/>
</dbReference>
<dbReference type="RefSeq" id="WP_057953491.1">
    <property type="nucleotide sequence ID" value="NZ_CP013118.1"/>
</dbReference>
<comment type="subcellular location">
    <subcellularLocation>
        <location evidence="1">Cell membrane</location>
        <topology evidence="1">Multi-pass membrane protein</topology>
    </subcellularLocation>
</comment>
<keyword evidence="8" id="KW-1185">Reference proteome</keyword>
<evidence type="ECO:0000256" key="6">
    <source>
        <dbReference type="SAM" id="Phobius"/>
    </source>
</evidence>
<sequence>MVQYFREKIRKAAQDPFWRNVGSLFSGTAIGQALPILIFPLLTRIYPKIIFDVYFIYSSIILLTKIISNLQYHYALLLPKKESDARALLAFNTFISLGVSVLLFLIILAIHPAVSKLIENPNLADWLYFVPISTFLLGLFETFMFYLNRLKKYRQITYGRISKGVVLVVTQSLFGFLGFTADGLLYGLIIAQVISAALLIFYTMKNDPACFVYARGDIGRLARRYKDMPLYDTLISFLNNLSSQLPVFMLTRFFGAGASGDFGMSNKIVNTPMGMVANSVGQVFYRETSDIMHGGRDLKAFVKKMYRNMFRIGLIPFAFLLFTAPWLFDLVLSDDYMSTGFMTQVLVPFYFISFINNPATSLLTMLNKQKAGTLYQLALLIGRMLALGAGILWFDHVLITVGLFSLVSVGFNVFLYFYLLRIATNPNTNYHI</sequence>
<feature type="transmembrane region" description="Helical" evidence="6">
    <location>
        <begin position="21"/>
        <end position="43"/>
    </location>
</feature>
<feature type="transmembrane region" description="Helical" evidence="6">
    <location>
        <begin position="348"/>
        <end position="366"/>
    </location>
</feature>
<evidence type="ECO:0000256" key="2">
    <source>
        <dbReference type="ARBA" id="ARBA00022475"/>
    </source>
</evidence>
<dbReference type="Proteomes" id="UP000064893">
    <property type="component" value="Chromosome"/>
</dbReference>
<feature type="transmembrane region" description="Helical" evidence="6">
    <location>
        <begin position="309"/>
        <end position="328"/>
    </location>
</feature>
<feature type="transmembrane region" description="Helical" evidence="6">
    <location>
        <begin position="49"/>
        <end position="67"/>
    </location>
</feature>
<reference evidence="7 8" key="1">
    <citation type="submission" date="2015-11" db="EMBL/GenBank/DDBJ databases">
        <title>Description and complete genome sequence of a novel strain predominating in hypersaline microbial mats and representing a new family of the Bacteriodetes phylum.</title>
        <authorList>
            <person name="Spring S."/>
            <person name="Bunk B."/>
            <person name="Sproer C."/>
            <person name="Klenk H.-P."/>
        </authorList>
    </citation>
    <scope>NUCLEOTIDE SEQUENCE [LARGE SCALE GENOMIC DNA]</scope>
    <source>
        <strain evidence="7 8">L21-Spi-D4</strain>
    </source>
</reference>
<keyword evidence="4 6" id="KW-1133">Transmembrane helix</keyword>
<evidence type="ECO:0000256" key="1">
    <source>
        <dbReference type="ARBA" id="ARBA00004651"/>
    </source>
</evidence>
<keyword evidence="5 6" id="KW-0472">Membrane</keyword>
<dbReference type="EMBL" id="CP013118">
    <property type="protein sequence ID" value="ALO16088.1"/>
    <property type="molecule type" value="Genomic_DNA"/>
</dbReference>
<feature type="transmembrane region" description="Helical" evidence="6">
    <location>
        <begin position="399"/>
        <end position="419"/>
    </location>
</feature>
<feature type="transmembrane region" description="Helical" evidence="6">
    <location>
        <begin position="88"/>
        <end position="114"/>
    </location>
</feature>
<dbReference type="PANTHER" id="PTHR30250:SF28">
    <property type="entry name" value="POLYSACCHARIDE BIOSYNTHESIS PROTEIN"/>
    <property type="match status" value="1"/>
</dbReference>
<gene>
    <name evidence="7" type="ORF">L21SP5_02461</name>
</gene>
<dbReference type="PANTHER" id="PTHR30250">
    <property type="entry name" value="PST FAMILY PREDICTED COLANIC ACID TRANSPORTER"/>
    <property type="match status" value="1"/>
</dbReference>
<dbReference type="OrthoDB" id="109075at2"/>
<evidence type="ECO:0000256" key="4">
    <source>
        <dbReference type="ARBA" id="ARBA00022989"/>
    </source>
</evidence>
<dbReference type="STRING" id="1307839.L21SP5_02461"/>
<protein>
    <submittedName>
        <fullName evidence="7">Colanic acid exporter</fullName>
    </submittedName>
</protein>
<proteinExistence type="predicted"/>
<evidence type="ECO:0000313" key="8">
    <source>
        <dbReference type="Proteomes" id="UP000064893"/>
    </source>
</evidence>
<evidence type="ECO:0000256" key="3">
    <source>
        <dbReference type="ARBA" id="ARBA00022692"/>
    </source>
</evidence>
<dbReference type="KEGG" id="blq:L21SP5_02461"/>
<organism evidence="7 8">
    <name type="scientific">Salinivirga cyanobacteriivorans</name>
    <dbReference type="NCBI Taxonomy" id="1307839"/>
    <lineage>
        <taxon>Bacteria</taxon>
        <taxon>Pseudomonadati</taxon>
        <taxon>Bacteroidota</taxon>
        <taxon>Bacteroidia</taxon>
        <taxon>Bacteroidales</taxon>
        <taxon>Salinivirgaceae</taxon>
        <taxon>Salinivirga</taxon>
    </lineage>
</organism>
<name>A0A0S2I138_9BACT</name>
<accession>A0A0S2I138</accession>
<feature type="transmembrane region" description="Helical" evidence="6">
    <location>
        <begin position="373"/>
        <end position="393"/>
    </location>
</feature>
<feature type="transmembrane region" description="Helical" evidence="6">
    <location>
        <begin position="160"/>
        <end position="179"/>
    </location>
</feature>
<keyword evidence="2" id="KW-1003">Cell membrane</keyword>
<dbReference type="AlphaFoldDB" id="A0A0S2I138"/>
<feature type="transmembrane region" description="Helical" evidence="6">
    <location>
        <begin position="126"/>
        <end position="148"/>
    </location>
</feature>
<evidence type="ECO:0000256" key="5">
    <source>
        <dbReference type="ARBA" id="ARBA00023136"/>
    </source>
</evidence>
<keyword evidence="3 6" id="KW-0812">Transmembrane</keyword>
<dbReference type="Pfam" id="PF13440">
    <property type="entry name" value="Polysacc_synt_3"/>
    <property type="match status" value="1"/>
</dbReference>
<evidence type="ECO:0000313" key="7">
    <source>
        <dbReference type="EMBL" id="ALO16088.1"/>
    </source>
</evidence>
<dbReference type="InterPro" id="IPR050833">
    <property type="entry name" value="Poly_Biosynth_Transport"/>
</dbReference>